<dbReference type="GO" id="GO:0005506">
    <property type="term" value="F:iron ion binding"/>
    <property type="evidence" value="ECO:0007669"/>
    <property type="project" value="InterPro"/>
</dbReference>
<reference evidence="12 13" key="1">
    <citation type="journal article" date="2015" name="Fungal Genet. Biol.">
        <title>Evolution of novel wood decay mechanisms in Agaricales revealed by the genome sequences of Fistulina hepatica and Cylindrobasidium torrendii.</title>
        <authorList>
            <person name="Floudas D."/>
            <person name="Held B.W."/>
            <person name="Riley R."/>
            <person name="Nagy L.G."/>
            <person name="Koehler G."/>
            <person name="Ransdell A.S."/>
            <person name="Younus H."/>
            <person name="Chow J."/>
            <person name="Chiniquy J."/>
            <person name="Lipzen A."/>
            <person name="Tritt A."/>
            <person name="Sun H."/>
            <person name="Haridas S."/>
            <person name="LaButti K."/>
            <person name="Ohm R.A."/>
            <person name="Kues U."/>
            <person name="Blanchette R.A."/>
            <person name="Grigoriev I.V."/>
            <person name="Minto R.E."/>
            <person name="Hibbett D.S."/>
        </authorList>
    </citation>
    <scope>NUCLEOTIDE SEQUENCE [LARGE SCALE GENOMIC DNA]</scope>
    <source>
        <strain evidence="12 13">ATCC 64428</strain>
    </source>
</reference>
<dbReference type="Pfam" id="PF00067">
    <property type="entry name" value="p450"/>
    <property type="match status" value="1"/>
</dbReference>
<dbReference type="GO" id="GO:0020037">
    <property type="term" value="F:heme binding"/>
    <property type="evidence" value="ECO:0007669"/>
    <property type="project" value="InterPro"/>
</dbReference>
<dbReference type="Gene3D" id="1.10.630.10">
    <property type="entry name" value="Cytochrome P450"/>
    <property type="match status" value="1"/>
</dbReference>
<gene>
    <name evidence="12" type="ORF">FISHEDRAFT_76829</name>
    <name evidence="11" type="ORF">FISHEDRAFT_77363</name>
</gene>
<keyword evidence="5 9" id="KW-0479">Metal-binding</keyword>
<comment type="similarity">
    <text evidence="3 10">Belongs to the cytochrome P450 family.</text>
</comment>
<keyword evidence="4 9" id="KW-0349">Heme</keyword>
<dbReference type="PROSITE" id="PS00086">
    <property type="entry name" value="CYTOCHROME_P450"/>
    <property type="match status" value="1"/>
</dbReference>
<comment type="cofactor">
    <cofactor evidence="1 9">
        <name>heme</name>
        <dbReference type="ChEBI" id="CHEBI:30413"/>
    </cofactor>
</comment>
<keyword evidence="7 9" id="KW-0408">Iron</keyword>
<dbReference type="InterPro" id="IPR001128">
    <property type="entry name" value="Cyt_P450"/>
</dbReference>
<dbReference type="InterPro" id="IPR002401">
    <property type="entry name" value="Cyt_P450_E_grp-I"/>
</dbReference>
<evidence type="ECO:0000313" key="13">
    <source>
        <dbReference type="Proteomes" id="UP000054144"/>
    </source>
</evidence>
<dbReference type="InterPro" id="IPR036396">
    <property type="entry name" value="Cyt_P450_sf"/>
</dbReference>
<keyword evidence="6 10" id="KW-0560">Oxidoreductase</keyword>
<dbReference type="EMBL" id="KN882068">
    <property type="protein sequence ID" value="KIY44622.1"/>
    <property type="molecule type" value="Genomic_DNA"/>
</dbReference>
<dbReference type="InterPro" id="IPR050364">
    <property type="entry name" value="Cytochrome_P450_fung"/>
</dbReference>
<evidence type="ECO:0000256" key="7">
    <source>
        <dbReference type="ARBA" id="ARBA00023004"/>
    </source>
</evidence>
<evidence type="ECO:0000256" key="3">
    <source>
        <dbReference type="ARBA" id="ARBA00010617"/>
    </source>
</evidence>
<dbReference type="GO" id="GO:0004497">
    <property type="term" value="F:monooxygenase activity"/>
    <property type="evidence" value="ECO:0007669"/>
    <property type="project" value="UniProtKB-KW"/>
</dbReference>
<dbReference type="InterPro" id="IPR017972">
    <property type="entry name" value="Cyt_P450_CS"/>
</dbReference>
<evidence type="ECO:0000313" key="12">
    <source>
        <dbReference type="EMBL" id="KIY45150.1"/>
    </source>
</evidence>
<dbReference type="CDD" id="cd11065">
    <property type="entry name" value="CYP64-like"/>
    <property type="match status" value="1"/>
</dbReference>
<evidence type="ECO:0000256" key="4">
    <source>
        <dbReference type="ARBA" id="ARBA00022617"/>
    </source>
</evidence>
<evidence type="ECO:0000256" key="2">
    <source>
        <dbReference type="ARBA" id="ARBA00005179"/>
    </source>
</evidence>
<dbReference type="OrthoDB" id="1103324at2759"/>
<keyword evidence="13" id="KW-1185">Reference proteome</keyword>
<evidence type="ECO:0000256" key="8">
    <source>
        <dbReference type="ARBA" id="ARBA00023033"/>
    </source>
</evidence>
<evidence type="ECO:0000256" key="10">
    <source>
        <dbReference type="RuleBase" id="RU000461"/>
    </source>
</evidence>
<dbReference type="SUPFAM" id="SSF48264">
    <property type="entry name" value="Cytochrome P450"/>
    <property type="match status" value="1"/>
</dbReference>
<dbReference type="AlphaFoldDB" id="A0A0D7A332"/>
<keyword evidence="8 10" id="KW-0503">Monooxygenase</keyword>
<feature type="binding site" description="axial binding residue" evidence="9">
    <location>
        <position position="463"/>
    </location>
    <ligand>
        <name>heme</name>
        <dbReference type="ChEBI" id="CHEBI:30413"/>
    </ligand>
    <ligandPart>
        <name>Fe</name>
        <dbReference type="ChEBI" id="CHEBI:18248"/>
    </ligandPart>
</feature>
<name>A0A0D7A332_9AGAR</name>
<evidence type="ECO:0000256" key="6">
    <source>
        <dbReference type="ARBA" id="ARBA00023002"/>
    </source>
</evidence>
<protein>
    <submittedName>
        <fullName evidence="12">Cytochrome P450</fullName>
    </submittedName>
</protein>
<dbReference type="GO" id="GO:0016705">
    <property type="term" value="F:oxidoreductase activity, acting on paired donors, with incorporation or reduction of molecular oxygen"/>
    <property type="evidence" value="ECO:0007669"/>
    <property type="project" value="InterPro"/>
</dbReference>
<comment type="pathway">
    <text evidence="2">Secondary metabolite biosynthesis.</text>
</comment>
<accession>A0A0D7A332</accession>
<evidence type="ECO:0000256" key="5">
    <source>
        <dbReference type="ARBA" id="ARBA00022723"/>
    </source>
</evidence>
<dbReference type="Proteomes" id="UP000054144">
    <property type="component" value="Unassembled WGS sequence"/>
</dbReference>
<dbReference type="PRINTS" id="PR00463">
    <property type="entry name" value="EP450I"/>
</dbReference>
<evidence type="ECO:0000313" key="11">
    <source>
        <dbReference type="EMBL" id="KIY44622.1"/>
    </source>
</evidence>
<organism evidence="12 13">
    <name type="scientific">Fistulina hepatica ATCC 64428</name>
    <dbReference type="NCBI Taxonomy" id="1128425"/>
    <lineage>
        <taxon>Eukaryota</taxon>
        <taxon>Fungi</taxon>
        <taxon>Dikarya</taxon>
        <taxon>Basidiomycota</taxon>
        <taxon>Agaricomycotina</taxon>
        <taxon>Agaricomycetes</taxon>
        <taxon>Agaricomycetidae</taxon>
        <taxon>Agaricales</taxon>
        <taxon>Fistulinaceae</taxon>
        <taxon>Fistulina</taxon>
    </lineage>
</organism>
<sequence>MLSNMQSIDSAGKISLALVLLVVSVLVKYVSTGRKSSLSLPLPPGPPGLPLIGNIHKNPKHNAWEMHSKWSDLYGDVICLHGLGQHLVILNSLEAAKDLLDKKSAIYSNRPTMTMFDLSGVNEFLVVMSYTSTFKHRRRLIQQAFGTEAAVRQYFSHIEIDIKNFLKRLLITPHDYSQCLNQVSSDVVLHVTYGRKIISESAWLLESLVTALSLFVEVLDPTAFLVNFIPIMVHIPSWFPGTKFKKVALELRARNLEIINRLYYGVRENMANGTISEHSFTSSLIENNEDEISAKYAAGMIFGAGFGTSSDTMHAFFKAMLLHPEVQARAQAEIDAVIGNDRLPNYDDRACLPYVQALMLEVFRWHVVVPLGLRRFVLRVKRRLITDIGISHRAMEDDIYNGMRIPKGAIIMPNTIKFSMDPKLYKEPQMFEPLRFMPGSGFSAQVPEQDPRDYVFGHGRRMCAGKAFADASMFMEMAAVLACFNVTPYVDEEGKEHLPKPFDREPGFLSSPTPFKCQVKPRNAKTEALLHALEV</sequence>
<evidence type="ECO:0000256" key="1">
    <source>
        <dbReference type="ARBA" id="ARBA00001971"/>
    </source>
</evidence>
<dbReference type="PANTHER" id="PTHR46300">
    <property type="entry name" value="P450, PUTATIVE (EUROFUNG)-RELATED-RELATED"/>
    <property type="match status" value="1"/>
</dbReference>
<dbReference type="EMBL" id="KN882061">
    <property type="protein sequence ID" value="KIY45150.1"/>
    <property type="molecule type" value="Genomic_DNA"/>
</dbReference>
<dbReference type="PANTHER" id="PTHR46300:SF7">
    <property type="entry name" value="P450, PUTATIVE (EUROFUNG)-RELATED"/>
    <property type="match status" value="1"/>
</dbReference>
<proteinExistence type="inferred from homology"/>
<evidence type="ECO:0000256" key="9">
    <source>
        <dbReference type="PIRSR" id="PIRSR602401-1"/>
    </source>
</evidence>